<reference evidence="1" key="1">
    <citation type="submission" date="2021-01" db="EMBL/GenBank/DDBJ databases">
        <authorList>
            <consortium name="Genoscope - CEA"/>
            <person name="William W."/>
        </authorList>
    </citation>
    <scope>NUCLEOTIDE SEQUENCE</scope>
</reference>
<name>A0A8S1XJA9_9CILI</name>
<organism evidence="1 2">
    <name type="scientific">Paramecium pentaurelia</name>
    <dbReference type="NCBI Taxonomy" id="43138"/>
    <lineage>
        <taxon>Eukaryota</taxon>
        <taxon>Sar</taxon>
        <taxon>Alveolata</taxon>
        <taxon>Ciliophora</taxon>
        <taxon>Intramacronucleata</taxon>
        <taxon>Oligohymenophorea</taxon>
        <taxon>Peniculida</taxon>
        <taxon>Parameciidae</taxon>
        <taxon>Paramecium</taxon>
    </lineage>
</organism>
<sequence length="108" mass="12823">MLTVRLFMVEVQWKEKQFQQKINNSILILFKCEMIVNAKCCHFKNMKSLLTVPNENTLFIRAETYLAYGEFQYDNSADVKQISFPISCQVIFQIQFCFCYLRLDNSNI</sequence>
<dbReference type="EMBL" id="CAJJDO010000125">
    <property type="protein sequence ID" value="CAD8200532.1"/>
    <property type="molecule type" value="Genomic_DNA"/>
</dbReference>
<protein>
    <submittedName>
        <fullName evidence="1">Uncharacterized protein</fullName>
    </submittedName>
</protein>
<keyword evidence="2" id="KW-1185">Reference proteome</keyword>
<gene>
    <name evidence="1" type="ORF">PPENT_87.1.T1250002</name>
</gene>
<proteinExistence type="predicted"/>
<comment type="caution">
    <text evidence="1">The sequence shown here is derived from an EMBL/GenBank/DDBJ whole genome shotgun (WGS) entry which is preliminary data.</text>
</comment>
<evidence type="ECO:0000313" key="2">
    <source>
        <dbReference type="Proteomes" id="UP000689195"/>
    </source>
</evidence>
<accession>A0A8S1XJA9</accession>
<dbReference type="Proteomes" id="UP000689195">
    <property type="component" value="Unassembled WGS sequence"/>
</dbReference>
<dbReference type="AlphaFoldDB" id="A0A8S1XJA9"/>
<evidence type="ECO:0000313" key="1">
    <source>
        <dbReference type="EMBL" id="CAD8200532.1"/>
    </source>
</evidence>